<dbReference type="PATRIC" id="fig|1582439.9.peg.1636"/>
<reference evidence="2" key="1">
    <citation type="submission" date="2015-02" db="EMBL/GenBank/DDBJ databases">
        <title>Characterization of two novel Thaumarchaeota isolated from the Northern Adriatic Sea.</title>
        <authorList>
            <person name="Bayer B."/>
            <person name="Vojvoda J."/>
            <person name="Offre P."/>
            <person name="Srivastava A."/>
            <person name="Elisabeth N."/>
            <person name="Garcia J.A.L."/>
            <person name="Schleper C."/>
            <person name="Herndl G.J."/>
        </authorList>
    </citation>
    <scope>NUCLEOTIDE SEQUENCE [LARGE SCALE GENOMIC DNA]</scope>
    <source>
        <strain evidence="2">D3C</strain>
    </source>
</reference>
<dbReference type="STRING" id="1582439.NPIRD3C_1586"/>
<sequence length="51" mass="6142">MKYKCKECDFHWIGTSYTFDEVRKHEKTHLKSKVKTIKPKISNTQNKISKK</sequence>
<evidence type="ECO:0000313" key="1">
    <source>
        <dbReference type="EMBL" id="AJM92798.1"/>
    </source>
</evidence>
<dbReference type="EMBL" id="CP010868">
    <property type="protein sequence ID" value="AJM92798.1"/>
    <property type="molecule type" value="Genomic_DNA"/>
</dbReference>
<proteinExistence type="predicted"/>
<name>A0A0C5BSN9_9ARCH</name>
<accession>A0A0C5BSN9</accession>
<dbReference type="HOGENOM" id="CLU_216659_0_0_2"/>
<organism evidence="1 2">
    <name type="scientific">Nitrosopumilus piranensis</name>
    <dbReference type="NCBI Taxonomy" id="1582439"/>
    <lineage>
        <taxon>Archaea</taxon>
        <taxon>Nitrososphaerota</taxon>
        <taxon>Nitrososphaeria</taxon>
        <taxon>Nitrosopumilales</taxon>
        <taxon>Nitrosopumilaceae</taxon>
        <taxon>Nitrosopumilus</taxon>
    </lineage>
</organism>
<dbReference type="KEGG" id="nid:NPIRD3C_1586"/>
<dbReference type="AlphaFoldDB" id="A0A0C5BSN9"/>
<dbReference type="GeneID" id="59166955"/>
<reference evidence="1 2" key="2">
    <citation type="journal article" date="2016" name="ISME J.">
        <title>Physiological and genomic characterization of two novel marine thaumarchaeal strains indicates niche differentiation.</title>
        <authorList>
            <person name="Bayer B."/>
            <person name="Vojvoda J."/>
            <person name="Offre P."/>
            <person name="Alves R.J."/>
            <person name="Elisabeth N.H."/>
            <person name="Garcia J.A."/>
            <person name="Volland J.M."/>
            <person name="Srivastava A."/>
            <person name="Schleper C."/>
            <person name="Herndl G.J."/>
        </authorList>
    </citation>
    <scope>NUCLEOTIDE SEQUENCE [LARGE SCALE GENOMIC DNA]</scope>
    <source>
        <strain evidence="1 2">D3C</strain>
    </source>
</reference>
<dbReference type="RefSeq" id="WP_192827841.1">
    <property type="nucleotide sequence ID" value="NZ_CP010868.1"/>
</dbReference>
<dbReference type="Proteomes" id="UP000032027">
    <property type="component" value="Chromosome"/>
</dbReference>
<keyword evidence="2" id="KW-1185">Reference proteome</keyword>
<reference evidence="1 2" key="3">
    <citation type="journal article" date="2019" name="Int. J. Syst. Evol. Microbiol.">
        <title>Nitrosopumilus adriaticus sp. nov. and Nitrosopumilus piranensis sp. nov., two ammonia-oxidizing archaea from the Adriatic Sea and members of the class Nitrososphaeria.</title>
        <authorList>
            <person name="Bayer B."/>
            <person name="Vojvoda J."/>
            <person name="Reinthaler T."/>
            <person name="Reyes C."/>
            <person name="Pinto M."/>
            <person name="Herndl G.J."/>
        </authorList>
    </citation>
    <scope>NUCLEOTIDE SEQUENCE [LARGE SCALE GENOMIC DNA]</scope>
    <source>
        <strain evidence="1 2">D3C</strain>
    </source>
</reference>
<gene>
    <name evidence="1" type="ORF">NPIRD3C_1586</name>
</gene>
<evidence type="ECO:0000313" key="2">
    <source>
        <dbReference type="Proteomes" id="UP000032027"/>
    </source>
</evidence>
<protein>
    <submittedName>
        <fullName evidence="1">Uncharacterized protein</fullName>
    </submittedName>
</protein>
<dbReference type="OrthoDB" id="3282at2157"/>